<accession>A0A8C9HDI4</accession>
<evidence type="ECO:0000256" key="1">
    <source>
        <dbReference type="ARBA" id="ARBA00010390"/>
    </source>
</evidence>
<sequence>LLLCVALERQAEARFPIDPRRLDDPDTNTVHASIGKGPLGILCTAFPWGVGGSGFANTSTFSGGRCLLRPQTPAPPRELPQASLAQGLAGAAGCSWPKPRWAASPGLHLLRTAGICSSGDRRCPPAGLRVVPRTLAPRGGACVSQRRGSRRLGGHHSLAARWCRPLRLRLRLRARPGSHCGAGARSLLGAGPEGRGGAEERRGGTQKGGAAVPAASTLRLCRRLRAGTASPSAGAAGPHGSPGGRRRGARSAGPRGAAGARSQSALPSGEVHHGGSFRVAGITGVKLGMRSIPIATACTIYHKFFCETNLDAYDPYLIAMSSIYLAGKVEEQHLRTRDIINVSNRYFNPSGEPLELDSRFWELRDSIVQCELLMLRVLRFQVSFQHPHKYLLHYLVSLKNWLNRHSWQRTPVAVTAWALLRDSYHGGLCLRFQAQHIAVAVLYLALQVYGVEVPAEVEAEKPWWQVFSDDLTKPIIDNIVSDLIQIYTMDTEIP</sequence>
<evidence type="ECO:0000313" key="12">
    <source>
        <dbReference type="Ensembl" id="ENSPTEP00000018286.1"/>
    </source>
</evidence>
<feature type="compositionally biased region" description="Low complexity" evidence="10">
    <location>
        <begin position="250"/>
        <end position="262"/>
    </location>
</feature>
<dbReference type="FunFam" id="1.10.472.10:FF:000071">
    <property type="entry name" value="cyclin-related protein FAM58A isoform X1"/>
    <property type="match status" value="1"/>
</dbReference>
<evidence type="ECO:0000256" key="8">
    <source>
        <dbReference type="ARBA" id="ARBA00079060"/>
    </source>
</evidence>
<organism evidence="12 13">
    <name type="scientific">Piliocolobus tephrosceles</name>
    <name type="common">Ugandan red Colobus</name>
    <dbReference type="NCBI Taxonomy" id="591936"/>
    <lineage>
        <taxon>Eukaryota</taxon>
        <taxon>Metazoa</taxon>
        <taxon>Chordata</taxon>
        <taxon>Craniata</taxon>
        <taxon>Vertebrata</taxon>
        <taxon>Euteleostomi</taxon>
        <taxon>Mammalia</taxon>
        <taxon>Eutheria</taxon>
        <taxon>Euarchontoglires</taxon>
        <taxon>Primates</taxon>
        <taxon>Haplorrhini</taxon>
        <taxon>Catarrhini</taxon>
        <taxon>Cercopithecidae</taxon>
        <taxon>Colobinae</taxon>
        <taxon>Piliocolobus</taxon>
    </lineage>
</organism>
<comment type="function">
    <text evidence="6">Activating cyclin for the cyclin-associated kinase CDK10.</text>
</comment>
<feature type="compositionally biased region" description="Low complexity" evidence="10">
    <location>
        <begin position="228"/>
        <end position="239"/>
    </location>
</feature>
<evidence type="ECO:0000256" key="4">
    <source>
        <dbReference type="ARBA" id="ARBA00023127"/>
    </source>
</evidence>
<dbReference type="InterPro" id="IPR048055">
    <property type="entry name" value="Cyclin-Q_first_cyclin_box"/>
</dbReference>
<dbReference type="AlphaFoldDB" id="A0A8C9HDI4"/>
<dbReference type="CDD" id="cd20535">
    <property type="entry name" value="CYCLIN_CCNM_CCNQ_rpt2"/>
    <property type="match status" value="1"/>
</dbReference>
<feature type="region of interest" description="Disordered" evidence="10">
    <location>
        <begin position="181"/>
        <end position="213"/>
    </location>
</feature>
<evidence type="ECO:0000256" key="5">
    <source>
        <dbReference type="ARBA" id="ARBA00032419"/>
    </source>
</evidence>
<dbReference type="Proteomes" id="UP000694416">
    <property type="component" value="Unplaced"/>
</dbReference>
<dbReference type="InterPro" id="IPR013763">
    <property type="entry name" value="Cyclin-like_dom"/>
</dbReference>
<evidence type="ECO:0000256" key="7">
    <source>
        <dbReference type="ARBA" id="ARBA00075161"/>
    </source>
</evidence>
<evidence type="ECO:0000256" key="10">
    <source>
        <dbReference type="SAM" id="MobiDB-lite"/>
    </source>
</evidence>
<dbReference type="GO" id="GO:0016538">
    <property type="term" value="F:cyclin-dependent protein serine/threonine kinase regulator activity"/>
    <property type="evidence" value="ECO:0007669"/>
    <property type="project" value="InterPro"/>
</dbReference>
<name>A0A8C9HDI4_9PRIM</name>
<dbReference type="SMART" id="SM00385">
    <property type="entry name" value="CYCLIN"/>
    <property type="match status" value="1"/>
</dbReference>
<evidence type="ECO:0000256" key="3">
    <source>
        <dbReference type="ARBA" id="ARBA00022990"/>
    </source>
</evidence>
<dbReference type="Ensembl" id="ENSPTET00000026854.1">
    <property type="protein sequence ID" value="ENSPTEP00000018286.1"/>
    <property type="gene ID" value="ENSPTEG00000019735.1"/>
</dbReference>
<dbReference type="GO" id="GO:0000307">
    <property type="term" value="C:cyclin-dependent protein kinase holoenzyme complex"/>
    <property type="evidence" value="ECO:0007669"/>
    <property type="project" value="UniProtKB-ARBA"/>
</dbReference>
<dbReference type="Gene3D" id="1.10.472.10">
    <property type="entry name" value="Cyclin-like"/>
    <property type="match status" value="2"/>
</dbReference>
<protein>
    <recommendedName>
        <fullName evidence="2">Cyclin-Q</fullName>
    </recommendedName>
    <alternativeName>
        <fullName evidence="7">CDK10-activating cyclin</fullName>
    </alternativeName>
    <alternativeName>
        <fullName evidence="8">Cyclin-M</fullName>
    </alternativeName>
    <alternativeName>
        <fullName evidence="5">Cyclin-related protein FAM58A</fullName>
    </alternativeName>
</protein>
<feature type="domain" description="Cyclin-like" evidence="11">
    <location>
        <begin position="285"/>
        <end position="376"/>
    </location>
</feature>
<gene>
    <name evidence="12" type="primary">CCNQ</name>
</gene>
<feature type="region of interest" description="Disordered" evidence="10">
    <location>
        <begin position="228"/>
        <end position="272"/>
    </location>
</feature>
<dbReference type="InterPro" id="IPR006671">
    <property type="entry name" value="Cyclin_N"/>
</dbReference>
<evidence type="ECO:0000256" key="2">
    <source>
        <dbReference type="ARBA" id="ARBA00019501"/>
    </source>
</evidence>
<dbReference type="InterPro" id="IPR048053">
    <property type="entry name" value="Cyclin-Q_second_cyclin_box"/>
</dbReference>
<keyword evidence="4 9" id="KW-0195">Cyclin</keyword>
<evidence type="ECO:0000313" key="13">
    <source>
        <dbReference type="Proteomes" id="UP000694416"/>
    </source>
</evidence>
<reference evidence="12" key="1">
    <citation type="submission" date="2025-08" db="UniProtKB">
        <authorList>
            <consortium name="Ensembl"/>
        </authorList>
    </citation>
    <scope>IDENTIFICATION</scope>
</reference>
<proteinExistence type="inferred from homology"/>
<dbReference type="Pfam" id="PF00134">
    <property type="entry name" value="Cyclin_N"/>
    <property type="match status" value="1"/>
</dbReference>
<reference evidence="12" key="2">
    <citation type="submission" date="2025-09" db="UniProtKB">
        <authorList>
            <consortium name="Ensembl"/>
        </authorList>
    </citation>
    <scope>IDENTIFICATION</scope>
</reference>
<dbReference type="CDD" id="cd20534">
    <property type="entry name" value="CYCLIN_CCNM_CCNQ_rpt1"/>
    <property type="match status" value="1"/>
</dbReference>
<dbReference type="GO" id="GO:0006357">
    <property type="term" value="P:regulation of transcription by RNA polymerase II"/>
    <property type="evidence" value="ECO:0007669"/>
    <property type="project" value="InterPro"/>
</dbReference>
<dbReference type="PANTHER" id="PTHR10026">
    <property type="entry name" value="CYCLIN"/>
    <property type="match status" value="1"/>
</dbReference>
<evidence type="ECO:0000256" key="6">
    <source>
        <dbReference type="ARBA" id="ARBA00056566"/>
    </source>
</evidence>
<dbReference type="SUPFAM" id="SSF47954">
    <property type="entry name" value="Cyclin-like"/>
    <property type="match status" value="2"/>
</dbReference>
<keyword evidence="3" id="KW-0007">Acetylation</keyword>
<dbReference type="InterPro" id="IPR036915">
    <property type="entry name" value="Cyclin-like_sf"/>
</dbReference>
<dbReference type="InterPro" id="IPR043198">
    <property type="entry name" value="Cyclin/Ssn8"/>
</dbReference>
<keyword evidence="13" id="KW-1185">Reference proteome</keyword>
<comment type="similarity">
    <text evidence="1">Belongs to the cyclin family. Cyclin-like FAM58 subfamily.</text>
</comment>
<evidence type="ECO:0000256" key="9">
    <source>
        <dbReference type="RuleBase" id="RU000383"/>
    </source>
</evidence>
<evidence type="ECO:0000259" key="11">
    <source>
        <dbReference type="SMART" id="SM00385"/>
    </source>
</evidence>
<dbReference type="FunFam" id="1.10.472.10:FF:000042">
    <property type="entry name" value="FAM58A isoform 1"/>
    <property type="match status" value="1"/>
</dbReference>